<name>A0AA40A0L4_9PEZI</name>
<evidence type="ECO:0000256" key="6">
    <source>
        <dbReference type="ARBA" id="ARBA00023136"/>
    </source>
</evidence>
<gene>
    <name evidence="11" type="ORF">B0T26DRAFT_482033</name>
</gene>
<sequence length="669" mass="72873">MNLPTHSSSHGSESPELAPPPPPPPTVAGKEAQNGVVDAGLRSQHHCTFICPLLPLIASYMVGYSLDGLACPSIVDRVRKATMLSVANAAAVLARDSRICSPPLPPAALSDCDLQQNIAEDGRRALPKWRYALRESVLPLVRWETPYLAAIQSKMRTPALDTYFAVTANLGTHTFFMVGLPIIIWCGFMDFGKGLIHILAFGVFFTGFVKDFFSLPRPLSPPLQRITMSSHVALEYGFPSTHSTNAVSVAVYALLVLRSEANIFSLTTTLALEALSIFYAISIVFGRLYCGMHGFLDVTVGSLMGAVISVIEFYYVPAMDTWIKSSSYLAPLTVALVVCILVRIHPEPADDCPCFDDSVAFAGVVIGLEFGFWHLSRTKWDAVYNGPDATFDLSALGWKFGIARVFFGVFLIFAWREAMKPALLRLLPHLFRVIETQGLALPRRFFVPASEYKDVPLHMGDDNVLPNVSDIPKLVRSIRGPGRGRAVSIGPQSAADAYETLAYRERRRRESLGSDGGSRVRHQRSLAGLREDAAAQDRNVVEAIEAQDQAGKCSQASGVQSSGRSHGVAEYEQKMGKGTIMVDHPAVAAARSAREDSVEAEPDLSPLEQQDKIGEKEMFSMLVKPRVRYDVEVVTKLVVYAGIAMLAVDLILIAFEFVGLGAVASVGAR</sequence>
<feature type="transmembrane region" description="Helical" evidence="9">
    <location>
        <begin position="263"/>
        <end position="286"/>
    </location>
</feature>
<evidence type="ECO:0000259" key="10">
    <source>
        <dbReference type="SMART" id="SM00014"/>
    </source>
</evidence>
<keyword evidence="12" id="KW-1185">Reference proteome</keyword>
<reference evidence="11" key="1">
    <citation type="submission" date="2023-06" db="EMBL/GenBank/DDBJ databases">
        <title>Genome-scale phylogeny and comparative genomics of the fungal order Sordariales.</title>
        <authorList>
            <consortium name="Lawrence Berkeley National Laboratory"/>
            <person name="Hensen N."/>
            <person name="Bonometti L."/>
            <person name="Westerberg I."/>
            <person name="Brannstrom I.O."/>
            <person name="Guillou S."/>
            <person name="Cros-Aarteil S."/>
            <person name="Calhoun S."/>
            <person name="Haridas S."/>
            <person name="Kuo A."/>
            <person name="Mondo S."/>
            <person name="Pangilinan J."/>
            <person name="Riley R."/>
            <person name="LaButti K."/>
            <person name="Andreopoulos B."/>
            <person name="Lipzen A."/>
            <person name="Chen C."/>
            <person name="Yanf M."/>
            <person name="Daum C."/>
            <person name="Ng V."/>
            <person name="Clum A."/>
            <person name="Steindorff A."/>
            <person name="Ohm R."/>
            <person name="Martin F."/>
            <person name="Silar P."/>
            <person name="Natvig D."/>
            <person name="Lalanne C."/>
            <person name="Gautier V."/>
            <person name="Ament-velasquez S.L."/>
            <person name="Kruys A."/>
            <person name="Hutchinson M.I."/>
            <person name="Powell A.J."/>
            <person name="Barry K."/>
            <person name="Miller A.N."/>
            <person name="Grigoriev I.V."/>
            <person name="Debuchy R."/>
            <person name="Gladieux P."/>
            <person name="Thoren M.H."/>
            <person name="Johannesson H."/>
        </authorList>
    </citation>
    <scope>NUCLEOTIDE SEQUENCE</scope>
    <source>
        <strain evidence="11">SMH2392-1A</strain>
    </source>
</reference>
<proteinExistence type="inferred from homology"/>
<dbReference type="SMART" id="SM00014">
    <property type="entry name" value="acidPPc"/>
    <property type="match status" value="1"/>
</dbReference>
<evidence type="ECO:0000313" key="12">
    <source>
        <dbReference type="Proteomes" id="UP001172101"/>
    </source>
</evidence>
<feature type="transmembrane region" description="Helical" evidence="9">
    <location>
        <begin position="194"/>
        <end position="213"/>
    </location>
</feature>
<dbReference type="PANTHER" id="PTHR14969:SF28">
    <property type="entry name" value="DIHYDROSPHINGOSINE 1-PHOSPHATE PHOSPHATASE LCB3-RELATED"/>
    <property type="match status" value="1"/>
</dbReference>
<keyword evidence="4" id="KW-0256">Endoplasmic reticulum</keyword>
<comment type="similarity">
    <text evidence="7">Belongs to the type 2 lipid phosphate phosphatase family.</text>
</comment>
<dbReference type="InterPro" id="IPR036938">
    <property type="entry name" value="PAP2/HPO_sf"/>
</dbReference>
<evidence type="ECO:0000256" key="5">
    <source>
        <dbReference type="ARBA" id="ARBA00022989"/>
    </source>
</evidence>
<dbReference type="CDD" id="cd03388">
    <property type="entry name" value="PAP2_SPPase1"/>
    <property type="match status" value="1"/>
</dbReference>
<dbReference type="Gene3D" id="1.20.144.10">
    <property type="entry name" value="Phosphatidic acid phosphatase type 2/haloperoxidase"/>
    <property type="match status" value="1"/>
</dbReference>
<feature type="compositionally biased region" description="Pro residues" evidence="8">
    <location>
        <begin position="17"/>
        <end position="26"/>
    </location>
</feature>
<comment type="subcellular location">
    <subcellularLocation>
        <location evidence="1">Endoplasmic reticulum membrane</location>
        <topology evidence="1">Multi-pass membrane protein</topology>
    </subcellularLocation>
</comment>
<evidence type="ECO:0000256" key="8">
    <source>
        <dbReference type="SAM" id="MobiDB-lite"/>
    </source>
</evidence>
<dbReference type="AlphaFoldDB" id="A0AA40A0L4"/>
<keyword evidence="5 9" id="KW-1133">Transmembrane helix</keyword>
<feature type="transmembrane region" description="Helical" evidence="9">
    <location>
        <begin position="163"/>
        <end position="188"/>
    </location>
</feature>
<dbReference type="InterPro" id="IPR000326">
    <property type="entry name" value="PAP2/HPO"/>
</dbReference>
<evidence type="ECO:0000256" key="9">
    <source>
        <dbReference type="SAM" id="Phobius"/>
    </source>
</evidence>
<evidence type="ECO:0000256" key="7">
    <source>
        <dbReference type="ARBA" id="ARBA00038324"/>
    </source>
</evidence>
<dbReference type="EMBL" id="JAUIRO010000007">
    <property type="protein sequence ID" value="KAK0706995.1"/>
    <property type="molecule type" value="Genomic_DNA"/>
</dbReference>
<evidence type="ECO:0000256" key="1">
    <source>
        <dbReference type="ARBA" id="ARBA00004477"/>
    </source>
</evidence>
<feature type="region of interest" description="Disordered" evidence="8">
    <location>
        <begin position="1"/>
        <end position="31"/>
    </location>
</feature>
<feature type="transmembrane region" description="Helical" evidence="9">
    <location>
        <begin position="637"/>
        <end position="664"/>
    </location>
</feature>
<dbReference type="Pfam" id="PF01569">
    <property type="entry name" value="PAP2"/>
    <property type="match status" value="1"/>
</dbReference>
<feature type="domain" description="Phosphatidic acid phosphatase type 2/haloperoxidase" evidence="10">
    <location>
        <begin position="193"/>
        <end position="313"/>
    </location>
</feature>
<evidence type="ECO:0000256" key="3">
    <source>
        <dbReference type="ARBA" id="ARBA00022801"/>
    </source>
</evidence>
<keyword evidence="6 9" id="KW-0472">Membrane</keyword>
<keyword evidence="3" id="KW-0378">Hydrolase</keyword>
<evidence type="ECO:0000313" key="11">
    <source>
        <dbReference type="EMBL" id="KAK0706995.1"/>
    </source>
</evidence>
<dbReference type="GeneID" id="85318549"/>
<evidence type="ECO:0000256" key="4">
    <source>
        <dbReference type="ARBA" id="ARBA00022824"/>
    </source>
</evidence>
<feature type="transmembrane region" description="Helical" evidence="9">
    <location>
        <begin position="328"/>
        <end position="346"/>
    </location>
</feature>
<evidence type="ECO:0000256" key="2">
    <source>
        <dbReference type="ARBA" id="ARBA00022692"/>
    </source>
</evidence>
<dbReference type="GO" id="GO:0042392">
    <property type="term" value="F:sphingosine-1-phosphate phosphatase activity"/>
    <property type="evidence" value="ECO:0007669"/>
    <property type="project" value="TreeGrafter"/>
</dbReference>
<organism evidence="11 12">
    <name type="scientific">Lasiosphaeria miniovina</name>
    <dbReference type="NCBI Taxonomy" id="1954250"/>
    <lineage>
        <taxon>Eukaryota</taxon>
        <taxon>Fungi</taxon>
        <taxon>Dikarya</taxon>
        <taxon>Ascomycota</taxon>
        <taxon>Pezizomycotina</taxon>
        <taxon>Sordariomycetes</taxon>
        <taxon>Sordariomycetidae</taxon>
        <taxon>Sordariales</taxon>
        <taxon>Lasiosphaeriaceae</taxon>
        <taxon>Lasiosphaeria</taxon>
    </lineage>
</organism>
<dbReference type="Proteomes" id="UP001172101">
    <property type="component" value="Unassembled WGS sequence"/>
</dbReference>
<dbReference type="SUPFAM" id="SSF48317">
    <property type="entry name" value="Acid phosphatase/Vanadium-dependent haloperoxidase"/>
    <property type="match status" value="1"/>
</dbReference>
<accession>A0AA40A0L4</accession>
<protein>
    <submittedName>
        <fullName evidence="11">PAP2 superfamily-domain-containing protein</fullName>
    </submittedName>
</protein>
<feature type="compositionally biased region" description="Polar residues" evidence="8">
    <location>
        <begin position="1"/>
        <end position="12"/>
    </location>
</feature>
<dbReference type="RefSeq" id="XP_060292089.1">
    <property type="nucleotide sequence ID" value="XM_060435279.1"/>
</dbReference>
<dbReference type="GO" id="GO:0005789">
    <property type="term" value="C:endoplasmic reticulum membrane"/>
    <property type="evidence" value="ECO:0007669"/>
    <property type="project" value="UniProtKB-SubCell"/>
</dbReference>
<dbReference type="PANTHER" id="PTHR14969">
    <property type="entry name" value="SPHINGOSINE-1-PHOSPHATE PHOSPHOHYDROLASE"/>
    <property type="match status" value="1"/>
</dbReference>
<feature type="transmembrane region" description="Helical" evidence="9">
    <location>
        <begin position="396"/>
        <end position="415"/>
    </location>
</feature>
<comment type="caution">
    <text evidence="11">The sequence shown here is derived from an EMBL/GenBank/DDBJ whole genome shotgun (WGS) entry which is preliminary data.</text>
</comment>
<feature type="transmembrane region" description="Helical" evidence="9">
    <location>
        <begin position="298"/>
        <end position="316"/>
    </location>
</feature>
<keyword evidence="2 9" id="KW-0812">Transmembrane</keyword>